<keyword evidence="4" id="KW-0997">Cell inner membrane</keyword>
<evidence type="ECO:0000256" key="7">
    <source>
        <dbReference type="ARBA" id="ARBA00023136"/>
    </source>
</evidence>
<evidence type="ECO:0000256" key="6">
    <source>
        <dbReference type="ARBA" id="ARBA00022989"/>
    </source>
</evidence>
<proteinExistence type="inferred from homology"/>
<dbReference type="PANTHER" id="PTHR30574:SF1">
    <property type="entry name" value="SULPHUR TRANSPORT DOMAIN-CONTAINING PROTEIN"/>
    <property type="match status" value="1"/>
</dbReference>
<feature type="transmembrane region" description="Helical" evidence="9">
    <location>
        <begin position="110"/>
        <end position="130"/>
    </location>
</feature>
<organism evidence="10 11">
    <name type="scientific">Lamprobacter modestohalophilus</name>
    <dbReference type="NCBI Taxonomy" id="1064514"/>
    <lineage>
        <taxon>Bacteria</taxon>
        <taxon>Pseudomonadati</taxon>
        <taxon>Pseudomonadota</taxon>
        <taxon>Gammaproteobacteria</taxon>
        <taxon>Chromatiales</taxon>
        <taxon>Chromatiaceae</taxon>
        <taxon>Lamprobacter</taxon>
    </lineage>
</organism>
<comment type="caution">
    <text evidence="10">The sequence shown here is derived from an EMBL/GenBank/DDBJ whole genome shotgun (WGS) entry which is preliminary data.</text>
</comment>
<evidence type="ECO:0000313" key="10">
    <source>
        <dbReference type="EMBL" id="MBK1618955.1"/>
    </source>
</evidence>
<dbReference type="PANTHER" id="PTHR30574">
    <property type="entry name" value="INNER MEMBRANE PROTEIN YEDE"/>
    <property type="match status" value="1"/>
</dbReference>
<evidence type="ECO:0000256" key="2">
    <source>
        <dbReference type="ARBA" id="ARBA00022448"/>
    </source>
</evidence>
<accession>A0A9X0W8K0</accession>
<feature type="transmembrane region" description="Helical" evidence="9">
    <location>
        <begin position="12"/>
        <end position="29"/>
    </location>
</feature>
<protein>
    <recommendedName>
        <fullName evidence="12">Sulphur transport domain-containing protein</fullName>
    </recommendedName>
</protein>
<dbReference type="Pfam" id="PF04143">
    <property type="entry name" value="Sulf_transp"/>
    <property type="match status" value="1"/>
</dbReference>
<reference evidence="10 11" key="1">
    <citation type="journal article" date="2020" name="Microorganisms">
        <title>Osmotic Adaptation and Compatible Solute Biosynthesis of Phototrophic Bacteria as Revealed from Genome Analyses.</title>
        <authorList>
            <person name="Imhoff J.F."/>
            <person name="Rahn T."/>
            <person name="Kunzel S."/>
            <person name="Keller A."/>
            <person name="Neulinger S.C."/>
        </authorList>
    </citation>
    <scope>NUCLEOTIDE SEQUENCE [LARGE SCALE GENOMIC DNA]</scope>
    <source>
        <strain evidence="10 11">DSM 25653</strain>
    </source>
</reference>
<evidence type="ECO:0008006" key="12">
    <source>
        <dbReference type="Google" id="ProtNLM"/>
    </source>
</evidence>
<evidence type="ECO:0000256" key="8">
    <source>
        <dbReference type="ARBA" id="ARBA00035655"/>
    </source>
</evidence>
<comment type="subcellular location">
    <subcellularLocation>
        <location evidence="1">Cell inner membrane</location>
        <topology evidence="1">Multi-pass membrane protein</topology>
    </subcellularLocation>
</comment>
<feature type="transmembrane region" description="Helical" evidence="9">
    <location>
        <begin position="142"/>
        <end position="164"/>
    </location>
</feature>
<keyword evidence="6 9" id="KW-1133">Transmembrane helix</keyword>
<feature type="transmembrane region" description="Helical" evidence="9">
    <location>
        <begin position="70"/>
        <end position="89"/>
    </location>
</feature>
<evidence type="ECO:0000256" key="5">
    <source>
        <dbReference type="ARBA" id="ARBA00022692"/>
    </source>
</evidence>
<keyword evidence="7 9" id="KW-0472">Membrane</keyword>
<comment type="similarity">
    <text evidence="8">Belongs to the TsuA/YedE (TC 9.B.102) family.</text>
</comment>
<evidence type="ECO:0000256" key="9">
    <source>
        <dbReference type="SAM" id="Phobius"/>
    </source>
</evidence>
<keyword evidence="11" id="KW-1185">Reference proteome</keyword>
<sequence length="168" mass="18743">MHWLQMQSWSPYVVGAAMGVLSWFTFLLSDKYLSCSTTYARLSGMVERRLRGSVVEQKAFYRKTPLIVDWQFMFVIGIFIGAFLSAFLSDSLHLEMVPELWRQHFGDTPVLRFLVAFAGGVLMGIGSRWADGCTSGHAISGALQLAISSWIAVVFLFASGVIVAQLMY</sequence>
<gene>
    <name evidence="10" type="ORF">CKO42_11035</name>
</gene>
<evidence type="ECO:0000256" key="4">
    <source>
        <dbReference type="ARBA" id="ARBA00022519"/>
    </source>
</evidence>
<keyword evidence="5 9" id="KW-0812">Transmembrane</keyword>
<keyword evidence="2" id="KW-0813">Transport</keyword>
<evidence type="ECO:0000256" key="1">
    <source>
        <dbReference type="ARBA" id="ARBA00004429"/>
    </source>
</evidence>
<dbReference type="InterPro" id="IPR007272">
    <property type="entry name" value="Sulf_transp_TsuA/YedE"/>
</dbReference>
<dbReference type="AlphaFoldDB" id="A0A9X0W8K0"/>
<evidence type="ECO:0000256" key="3">
    <source>
        <dbReference type="ARBA" id="ARBA00022475"/>
    </source>
</evidence>
<dbReference type="EMBL" id="NRRY01000015">
    <property type="protein sequence ID" value="MBK1618955.1"/>
    <property type="molecule type" value="Genomic_DNA"/>
</dbReference>
<dbReference type="GO" id="GO:0005886">
    <property type="term" value="C:plasma membrane"/>
    <property type="evidence" value="ECO:0007669"/>
    <property type="project" value="UniProtKB-SubCell"/>
</dbReference>
<dbReference type="Proteomes" id="UP001138768">
    <property type="component" value="Unassembled WGS sequence"/>
</dbReference>
<keyword evidence="3" id="KW-1003">Cell membrane</keyword>
<evidence type="ECO:0000313" key="11">
    <source>
        <dbReference type="Proteomes" id="UP001138768"/>
    </source>
</evidence>
<name>A0A9X0W8K0_9GAMM</name>